<feature type="transmembrane region" description="Helical" evidence="1">
    <location>
        <begin position="135"/>
        <end position="156"/>
    </location>
</feature>
<comment type="caution">
    <text evidence="2">The sequence shown here is derived from an EMBL/GenBank/DDBJ whole genome shotgun (WGS) entry which is preliminary data.</text>
</comment>
<gene>
    <name evidence="2" type="ORF">C8D94_104232</name>
</gene>
<keyword evidence="1" id="KW-0812">Transmembrane</keyword>
<dbReference type="AlphaFoldDB" id="A0A370Q917"/>
<dbReference type="EMBL" id="QRAO01000004">
    <property type="protein sequence ID" value="RDK84857.1"/>
    <property type="molecule type" value="Genomic_DNA"/>
</dbReference>
<feature type="transmembrane region" description="Helical" evidence="1">
    <location>
        <begin position="84"/>
        <end position="104"/>
    </location>
</feature>
<name>A0A370Q917_9FLAO</name>
<evidence type="ECO:0000313" key="3">
    <source>
        <dbReference type="Proteomes" id="UP000255317"/>
    </source>
</evidence>
<protein>
    <submittedName>
        <fullName evidence="2">Uncharacterized protein</fullName>
    </submittedName>
</protein>
<keyword evidence="1" id="KW-0472">Membrane</keyword>
<dbReference type="RefSeq" id="WP_115124268.1">
    <property type="nucleotide sequence ID" value="NZ_QRAO01000004.1"/>
</dbReference>
<evidence type="ECO:0000313" key="2">
    <source>
        <dbReference type="EMBL" id="RDK84857.1"/>
    </source>
</evidence>
<evidence type="ECO:0000256" key="1">
    <source>
        <dbReference type="SAM" id="Phobius"/>
    </source>
</evidence>
<sequence length="168" mass="18662">METLTCPACKIKVYENPDFCDNCKYPFIGSEKEKSIHIGKFISKKGVVQDSSNALGNVQKILFFLGGLNILTVIIMYSSTNSHWLDLALNGFLALVFIFCAIFLKKAPLLFTILPLATLLGVYTLNAVIDPMSLVNGIIIKVLIVGSLIYSMYLSLKARKFQKLYKLG</sequence>
<accession>A0A370Q917</accession>
<reference evidence="2 3" key="1">
    <citation type="submission" date="2018-07" db="EMBL/GenBank/DDBJ databases">
        <title>Genomic Encyclopedia of Type Strains, Phase IV (KMG-IV): sequencing the most valuable type-strain genomes for metagenomic binning, comparative biology and taxonomic classification.</title>
        <authorList>
            <person name="Goeker M."/>
        </authorList>
    </citation>
    <scope>NUCLEOTIDE SEQUENCE [LARGE SCALE GENOMIC DNA]</scope>
    <source>
        <strain evidence="2 3">DSM 101478</strain>
    </source>
</reference>
<keyword evidence="1" id="KW-1133">Transmembrane helix</keyword>
<proteinExistence type="predicted"/>
<keyword evidence="3" id="KW-1185">Reference proteome</keyword>
<dbReference type="Proteomes" id="UP000255317">
    <property type="component" value="Unassembled WGS sequence"/>
</dbReference>
<feature type="transmembrane region" description="Helical" evidence="1">
    <location>
        <begin position="109"/>
        <end position="129"/>
    </location>
</feature>
<organism evidence="2 3">
    <name type="scientific">Marinirhabdus gelatinilytica</name>
    <dbReference type="NCBI Taxonomy" id="1703343"/>
    <lineage>
        <taxon>Bacteria</taxon>
        <taxon>Pseudomonadati</taxon>
        <taxon>Bacteroidota</taxon>
        <taxon>Flavobacteriia</taxon>
        <taxon>Flavobacteriales</taxon>
        <taxon>Flavobacteriaceae</taxon>
    </lineage>
</organism>
<dbReference type="OrthoDB" id="1448908at2"/>
<feature type="transmembrane region" description="Helical" evidence="1">
    <location>
        <begin position="61"/>
        <end position="78"/>
    </location>
</feature>